<dbReference type="InterPro" id="IPR054713">
    <property type="entry name" value="GMIP/FCHO2-like_FCH"/>
</dbReference>
<dbReference type="InterPro" id="IPR018808">
    <property type="entry name" value="Muniscin_C"/>
</dbReference>
<feature type="compositionally biased region" description="Low complexity" evidence="8">
    <location>
        <begin position="387"/>
        <end position="397"/>
    </location>
</feature>
<dbReference type="EMBL" id="OV725078">
    <property type="protein sequence ID" value="CAH1393093.1"/>
    <property type="molecule type" value="Genomic_DNA"/>
</dbReference>
<evidence type="ECO:0000256" key="8">
    <source>
        <dbReference type="SAM" id="MobiDB-lite"/>
    </source>
</evidence>
<keyword evidence="5" id="KW-0472">Membrane</keyword>
<keyword evidence="5" id="KW-0168">Coated pit</keyword>
<dbReference type="InterPro" id="IPR027267">
    <property type="entry name" value="AH/BAR_dom_sf"/>
</dbReference>
<evidence type="ECO:0000256" key="1">
    <source>
        <dbReference type="ARBA" id="ARBA00004283"/>
    </source>
</evidence>
<feature type="region of interest" description="Disordered" evidence="8">
    <location>
        <begin position="317"/>
        <end position="376"/>
    </location>
</feature>
<dbReference type="InterPro" id="IPR028565">
    <property type="entry name" value="MHD"/>
</dbReference>
<dbReference type="Gene3D" id="1.20.1270.60">
    <property type="entry name" value="Arfaptin homology (AH) domain/BAR domain"/>
    <property type="match status" value="1"/>
</dbReference>
<feature type="domain" description="MHD" evidence="9">
    <location>
        <begin position="597"/>
        <end position="865"/>
    </location>
</feature>
<evidence type="ECO:0000256" key="5">
    <source>
        <dbReference type="ARBA" id="ARBA00023176"/>
    </source>
</evidence>
<dbReference type="InterPro" id="IPR001060">
    <property type="entry name" value="FCH_dom"/>
</dbReference>
<feature type="coiled-coil region" evidence="7">
    <location>
        <begin position="155"/>
        <end position="189"/>
    </location>
</feature>
<dbReference type="AlphaFoldDB" id="A0A9P0EAK1"/>
<dbReference type="Gene3D" id="2.60.40.1170">
    <property type="entry name" value="Mu homology domain, subdomain B"/>
    <property type="match status" value="2"/>
</dbReference>
<protein>
    <recommendedName>
        <fullName evidence="13">F-BAR domain only protein 2</fullName>
    </recommendedName>
</protein>
<evidence type="ECO:0000256" key="7">
    <source>
        <dbReference type="SAM" id="Coils"/>
    </source>
</evidence>
<dbReference type="PROSITE" id="PS51072">
    <property type="entry name" value="MHD"/>
    <property type="match status" value="1"/>
</dbReference>
<name>A0A9P0EAK1_NEZVI</name>
<evidence type="ECO:0000259" key="9">
    <source>
        <dbReference type="PROSITE" id="PS51072"/>
    </source>
</evidence>
<organism evidence="11 12">
    <name type="scientific">Nezara viridula</name>
    <name type="common">Southern green stink bug</name>
    <name type="synonym">Cimex viridulus</name>
    <dbReference type="NCBI Taxonomy" id="85310"/>
    <lineage>
        <taxon>Eukaryota</taxon>
        <taxon>Metazoa</taxon>
        <taxon>Ecdysozoa</taxon>
        <taxon>Arthropoda</taxon>
        <taxon>Hexapoda</taxon>
        <taxon>Insecta</taxon>
        <taxon>Pterygota</taxon>
        <taxon>Neoptera</taxon>
        <taxon>Paraneoptera</taxon>
        <taxon>Hemiptera</taxon>
        <taxon>Heteroptera</taxon>
        <taxon>Panheteroptera</taxon>
        <taxon>Pentatomomorpha</taxon>
        <taxon>Pentatomoidea</taxon>
        <taxon>Pentatomidae</taxon>
        <taxon>Pentatominae</taxon>
        <taxon>Nezara</taxon>
    </lineage>
</organism>
<evidence type="ECO:0000256" key="2">
    <source>
        <dbReference type="ARBA" id="ARBA00011064"/>
    </source>
</evidence>
<dbReference type="PANTHER" id="PTHR23065:SF15">
    <property type="entry name" value="AT02057P"/>
    <property type="match status" value="1"/>
</dbReference>
<dbReference type="CDD" id="cd07648">
    <property type="entry name" value="F-BAR_FCHO"/>
    <property type="match status" value="1"/>
</dbReference>
<evidence type="ECO:0000256" key="4">
    <source>
        <dbReference type="ARBA" id="ARBA00023054"/>
    </source>
</evidence>
<sequence>MTVDFRDYFWGEKNNGFDVLYHNMKYGLVASKELVDFLRERSNIEENNWKLVCKLAKQASGSSSQGTFAPLWTLLRNTAERIASLHLQMVHKVGDLVKDVSKYADELHKKHKTVKEEEGGTLEVVQAIQSTSLTLQKARDSFTQKGLELDKLKKESASPRELEKAEQKLKKAQEEYKVLVEKYGAVKEDFERKMSLACKHFQEVEEVHLKQMKEFLTTYAELVENNHDLMGQVHMDFKRQCIEMTVDKLLEQFVLDKYTGLEKPGAIDLDGVIEGLSINDIVKNASTSSSVTATAQPTTLKREDICEIPSPTGISAWTSGFLRSRREKKKEKKGKKKKDVPPDNTSNKEEKSDVEEKEEIQKSKTPTPEVDEEGYCVRPKLEPWEIDTGGSFYSSSDTDSDEDREKKIRVEIKPISNGAGPMSASVDELRATVENFSLSPLGVNMAKRGTGSLNNQMKRSQSVSQQIGGKTASDLTNMNLVQSPTGSSASTPTGNHPYAPLQSPTPPASNRYSEIGDLFSEVGDIQGPPSRTNQSSTPTSASGIIIPRPPSRRSEGGVRSPLPGNLTHGDSLEFRASGIPLGSSRGPSPLTIGLADTIPLAVAFHEIIHSYFRGTDEDKCQVKLCGDMMVSFPAGIVSILTSNPNPAQLSFKVYNSSNIENILPNKQLINIDTVQTIREGSIYEFNMSALTALLRRQSEQNPNASYFNVDILKYQIKPKVGAESCPLQLVAYWKREVNQTNLKIDYKYNSHAMSSPSPLLNLTIAVPVDGGVTNMQTKPAAHWVQETQRAIWKFTELSLHCDKHGVGSLRGRFEVSNGPSSLATIAAQFNCEGATLSGIEFQLIGHGYRLSLVKKRFVSGKYICDGGDADSKFRYASTATVES</sequence>
<dbReference type="PANTHER" id="PTHR23065">
    <property type="entry name" value="PROLINE-SERINE-THREONINE PHOSPHATASE INTERACTING PROTEIN 1"/>
    <property type="match status" value="1"/>
</dbReference>
<dbReference type="Pfam" id="PF22699">
    <property type="entry name" value="GMIP-like_FCH"/>
    <property type="match status" value="1"/>
</dbReference>
<evidence type="ECO:0000259" key="10">
    <source>
        <dbReference type="PROSITE" id="PS51741"/>
    </source>
</evidence>
<dbReference type="GO" id="GO:0072583">
    <property type="term" value="P:clathrin-dependent endocytosis"/>
    <property type="evidence" value="ECO:0007669"/>
    <property type="project" value="TreeGrafter"/>
</dbReference>
<dbReference type="InterPro" id="IPR031160">
    <property type="entry name" value="F_BAR_dom"/>
</dbReference>
<dbReference type="SUPFAM" id="SSF103657">
    <property type="entry name" value="BAR/IMD domain-like"/>
    <property type="match status" value="1"/>
</dbReference>
<evidence type="ECO:0000313" key="12">
    <source>
        <dbReference type="Proteomes" id="UP001152798"/>
    </source>
</evidence>
<dbReference type="GO" id="GO:0005905">
    <property type="term" value="C:clathrin-coated pit"/>
    <property type="evidence" value="ECO:0007669"/>
    <property type="project" value="UniProtKB-SubCell"/>
</dbReference>
<dbReference type="PROSITE" id="PS51741">
    <property type="entry name" value="F_BAR"/>
    <property type="match status" value="1"/>
</dbReference>
<comment type="subcellular location">
    <subcellularLocation>
        <location evidence="1">Membrane</location>
        <location evidence="1">Clathrin-coated pit</location>
        <topology evidence="1">Peripheral membrane protein</topology>
        <orientation evidence="1">Cytoplasmic side</orientation>
    </subcellularLocation>
</comment>
<evidence type="ECO:0000256" key="3">
    <source>
        <dbReference type="ARBA" id="ARBA00022583"/>
    </source>
</evidence>
<dbReference type="SMART" id="SM00055">
    <property type="entry name" value="FCH"/>
    <property type="match status" value="1"/>
</dbReference>
<feature type="region of interest" description="Disordered" evidence="8">
    <location>
        <begin position="477"/>
        <end position="569"/>
    </location>
</feature>
<dbReference type="GO" id="GO:0030136">
    <property type="term" value="C:clathrin-coated vesicle"/>
    <property type="evidence" value="ECO:0007669"/>
    <property type="project" value="TreeGrafter"/>
</dbReference>
<accession>A0A9P0EAK1</accession>
<gene>
    <name evidence="11" type="ORF">NEZAVI_LOCUS3811</name>
</gene>
<feature type="compositionally biased region" description="Polar residues" evidence="8">
    <location>
        <begin position="529"/>
        <end position="542"/>
    </location>
</feature>
<feature type="compositionally biased region" description="Low complexity" evidence="8">
    <location>
        <begin position="483"/>
        <end position="494"/>
    </location>
</feature>
<evidence type="ECO:0000313" key="11">
    <source>
        <dbReference type="EMBL" id="CAH1393093.1"/>
    </source>
</evidence>
<keyword evidence="4 6" id="KW-0175">Coiled coil</keyword>
<feature type="compositionally biased region" description="Basic residues" evidence="8">
    <location>
        <begin position="323"/>
        <end position="338"/>
    </location>
</feature>
<dbReference type="GO" id="GO:0048268">
    <property type="term" value="P:clathrin coat assembly"/>
    <property type="evidence" value="ECO:0007669"/>
    <property type="project" value="TreeGrafter"/>
</dbReference>
<comment type="similarity">
    <text evidence="2">Belongs to the FCHO family.</text>
</comment>
<keyword evidence="3" id="KW-0254">Endocytosis</keyword>
<keyword evidence="12" id="KW-1185">Reference proteome</keyword>
<reference evidence="11" key="1">
    <citation type="submission" date="2022-01" db="EMBL/GenBank/DDBJ databases">
        <authorList>
            <person name="King R."/>
        </authorList>
    </citation>
    <scope>NUCLEOTIDE SEQUENCE</scope>
</reference>
<evidence type="ECO:0008006" key="13">
    <source>
        <dbReference type="Google" id="ProtNLM"/>
    </source>
</evidence>
<feature type="region of interest" description="Disordered" evidence="8">
    <location>
        <begin position="386"/>
        <end position="405"/>
    </location>
</feature>
<feature type="domain" description="F-BAR" evidence="10">
    <location>
        <begin position="3"/>
        <end position="250"/>
    </location>
</feature>
<dbReference type="Proteomes" id="UP001152798">
    <property type="component" value="Chromosome 2"/>
</dbReference>
<dbReference type="GO" id="GO:0005886">
    <property type="term" value="C:plasma membrane"/>
    <property type="evidence" value="ECO:0007669"/>
    <property type="project" value="TreeGrafter"/>
</dbReference>
<proteinExistence type="inferred from homology"/>
<evidence type="ECO:0000256" key="6">
    <source>
        <dbReference type="PROSITE-ProRule" id="PRU01077"/>
    </source>
</evidence>
<dbReference type="Pfam" id="PF10291">
    <property type="entry name" value="muHD"/>
    <property type="match status" value="1"/>
</dbReference>